<proteinExistence type="predicted"/>
<sequence length="259" mass="29397">MATFDNSIPIKPSDFTPALHAPYAKIKSHANGGKYIWAKAKVKVPVMRLAFDYNEHDDERSGRKKYDISLSFLGSDTNTKIESFLDMCKSLDQYNIDWACKNSTDLWGEDLSTPEKRVVVEDRYTSMIKMPKKAEYSPTFKIKLMTNYNTGKNEFQVFSNTKDESGGYPEIDIWNDEESQLDLTMFKAKTEMATLIEYTGMWVVGKKMYPGWKLVQCQPKSSGLQEKKFALADSDDEGEDGDGGEVEQILDGGEDAFDE</sequence>
<protein>
    <submittedName>
        <fullName evidence="2">Uncharacterized protein</fullName>
    </submittedName>
</protein>
<dbReference type="AlphaFoldDB" id="A0A6C0FCU1"/>
<organism evidence="2">
    <name type="scientific">viral metagenome</name>
    <dbReference type="NCBI Taxonomy" id="1070528"/>
    <lineage>
        <taxon>unclassified sequences</taxon>
        <taxon>metagenomes</taxon>
        <taxon>organismal metagenomes</taxon>
    </lineage>
</organism>
<accession>A0A6C0FCU1</accession>
<name>A0A6C0FCU1_9ZZZZ</name>
<feature type="compositionally biased region" description="Acidic residues" evidence="1">
    <location>
        <begin position="233"/>
        <end position="245"/>
    </location>
</feature>
<evidence type="ECO:0000256" key="1">
    <source>
        <dbReference type="SAM" id="MobiDB-lite"/>
    </source>
</evidence>
<evidence type="ECO:0000313" key="2">
    <source>
        <dbReference type="EMBL" id="QHT38379.1"/>
    </source>
</evidence>
<dbReference type="EMBL" id="MN738829">
    <property type="protein sequence ID" value="QHT38379.1"/>
    <property type="molecule type" value="Genomic_DNA"/>
</dbReference>
<feature type="region of interest" description="Disordered" evidence="1">
    <location>
        <begin position="220"/>
        <end position="259"/>
    </location>
</feature>
<reference evidence="2" key="1">
    <citation type="journal article" date="2020" name="Nature">
        <title>Giant virus diversity and host interactions through global metagenomics.</title>
        <authorList>
            <person name="Schulz F."/>
            <person name="Roux S."/>
            <person name="Paez-Espino D."/>
            <person name="Jungbluth S."/>
            <person name="Walsh D.A."/>
            <person name="Denef V.J."/>
            <person name="McMahon K.D."/>
            <person name="Konstantinidis K.T."/>
            <person name="Eloe-Fadrosh E.A."/>
            <person name="Kyrpides N.C."/>
            <person name="Woyke T."/>
        </authorList>
    </citation>
    <scope>NUCLEOTIDE SEQUENCE</scope>
    <source>
        <strain evidence="2">GVMAG-S-ERX556101-89</strain>
    </source>
</reference>